<protein>
    <submittedName>
        <fullName evidence="8">Transposon Tf2-9 polyprotein</fullName>
    </submittedName>
</protein>
<keyword evidence="6" id="KW-0695">RNA-directed DNA polymerase</keyword>
<evidence type="ECO:0000256" key="4">
    <source>
        <dbReference type="ARBA" id="ARBA00022759"/>
    </source>
</evidence>
<evidence type="ECO:0000313" key="9">
    <source>
        <dbReference type="Proteomes" id="UP000887159"/>
    </source>
</evidence>
<dbReference type="InterPro" id="IPR050951">
    <property type="entry name" value="Retrovirus_Pol_polyprotein"/>
</dbReference>
<dbReference type="CDD" id="cd09274">
    <property type="entry name" value="RNase_HI_RT_Ty3"/>
    <property type="match status" value="1"/>
</dbReference>
<organism evidence="8 9">
    <name type="scientific">Trichonephila clavipes</name>
    <name type="common">Golden silk orbweaver</name>
    <name type="synonym">Nephila clavipes</name>
    <dbReference type="NCBI Taxonomy" id="2585209"/>
    <lineage>
        <taxon>Eukaryota</taxon>
        <taxon>Metazoa</taxon>
        <taxon>Ecdysozoa</taxon>
        <taxon>Arthropoda</taxon>
        <taxon>Chelicerata</taxon>
        <taxon>Arachnida</taxon>
        <taxon>Araneae</taxon>
        <taxon>Araneomorphae</taxon>
        <taxon>Entelegynae</taxon>
        <taxon>Araneoidea</taxon>
        <taxon>Nephilidae</taxon>
        <taxon>Trichonephila</taxon>
    </lineage>
</organism>
<dbReference type="Gene3D" id="3.10.20.370">
    <property type="match status" value="1"/>
</dbReference>
<dbReference type="InterPro" id="IPR041373">
    <property type="entry name" value="RT_RNaseH"/>
</dbReference>
<keyword evidence="1" id="KW-0808">Transferase</keyword>
<evidence type="ECO:0000259" key="7">
    <source>
        <dbReference type="Pfam" id="PF17917"/>
    </source>
</evidence>
<keyword evidence="5" id="KW-0378">Hydrolase</keyword>
<dbReference type="Pfam" id="PF17917">
    <property type="entry name" value="RT_RNaseH"/>
    <property type="match status" value="1"/>
</dbReference>
<comment type="caution">
    <text evidence="8">The sequence shown here is derived from an EMBL/GenBank/DDBJ whole genome shotgun (WGS) entry which is preliminary data.</text>
</comment>
<keyword evidence="3" id="KW-0540">Nuclease</keyword>
<proteinExistence type="predicted"/>
<feature type="domain" description="Reverse transcriptase RNase H-like" evidence="7">
    <location>
        <begin position="3"/>
        <end position="106"/>
    </location>
</feature>
<evidence type="ECO:0000256" key="3">
    <source>
        <dbReference type="ARBA" id="ARBA00022722"/>
    </source>
</evidence>
<keyword evidence="2" id="KW-0548">Nucleotidyltransferase</keyword>
<evidence type="ECO:0000313" key="8">
    <source>
        <dbReference type="EMBL" id="GFY16919.1"/>
    </source>
</evidence>
<dbReference type="Proteomes" id="UP000887159">
    <property type="component" value="Unassembled WGS sequence"/>
</dbReference>
<dbReference type="GO" id="GO:0004519">
    <property type="term" value="F:endonuclease activity"/>
    <property type="evidence" value="ECO:0007669"/>
    <property type="project" value="UniProtKB-KW"/>
</dbReference>
<name>A0A8X6SND9_TRICX</name>
<reference evidence="8" key="1">
    <citation type="submission" date="2020-08" db="EMBL/GenBank/DDBJ databases">
        <title>Multicomponent nature underlies the extraordinary mechanical properties of spider dragline silk.</title>
        <authorList>
            <person name="Kono N."/>
            <person name="Nakamura H."/>
            <person name="Mori M."/>
            <person name="Yoshida Y."/>
            <person name="Ohtoshi R."/>
            <person name="Malay A.D."/>
            <person name="Moran D.A.P."/>
            <person name="Tomita M."/>
            <person name="Numata K."/>
            <person name="Arakawa K."/>
        </authorList>
    </citation>
    <scope>NUCLEOTIDE SEQUENCE</scope>
</reference>
<evidence type="ECO:0000256" key="5">
    <source>
        <dbReference type="ARBA" id="ARBA00022801"/>
    </source>
</evidence>
<sequence>MQDAELSLTCDSSDRAVGSVLSPNEDDEFKPLTVLSRKLTPVEQRYNMYDRELLAIYVSFLHFYYFLEGRNFAIYTDHKPVIYAFTQKHEKCSPCQIRHLDWISQFSMNVRHISGSLNVVIQSI</sequence>
<keyword evidence="4" id="KW-0255">Endonuclease</keyword>
<dbReference type="SUPFAM" id="SSF56672">
    <property type="entry name" value="DNA/RNA polymerases"/>
    <property type="match status" value="1"/>
</dbReference>
<dbReference type="PANTHER" id="PTHR37984">
    <property type="entry name" value="PROTEIN CBG26694"/>
    <property type="match status" value="1"/>
</dbReference>
<dbReference type="PANTHER" id="PTHR37984:SF5">
    <property type="entry name" value="PROTEIN NYNRIN-LIKE"/>
    <property type="match status" value="1"/>
</dbReference>
<dbReference type="GO" id="GO:0003964">
    <property type="term" value="F:RNA-directed DNA polymerase activity"/>
    <property type="evidence" value="ECO:0007669"/>
    <property type="project" value="UniProtKB-KW"/>
</dbReference>
<gene>
    <name evidence="8" type="primary">Tf2-9_167</name>
    <name evidence="8" type="ORF">TNCV_3689771</name>
</gene>
<evidence type="ECO:0000256" key="1">
    <source>
        <dbReference type="ARBA" id="ARBA00022679"/>
    </source>
</evidence>
<dbReference type="InterPro" id="IPR043502">
    <property type="entry name" value="DNA/RNA_pol_sf"/>
</dbReference>
<dbReference type="AlphaFoldDB" id="A0A8X6SND9"/>
<dbReference type="EMBL" id="BMAU01021342">
    <property type="protein sequence ID" value="GFY16919.1"/>
    <property type="molecule type" value="Genomic_DNA"/>
</dbReference>
<accession>A0A8X6SND9</accession>
<dbReference type="GO" id="GO:0016787">
    <property type="term" value="F:hydrolase activity"/>
    <property type="evidence" value="ECO:0007669"/>
    <property type="project" value="UniProtKB-KW"/>
</dbReference>
<evidence type="ECO:0000256" key="6">
    <source>
        <dbReference type="ARBA" id="ARBA00022918"/>
    </source>
</evidence>
<evidence type="ECO:0000256" key="2">
    <source>
        <dbReference type="ARBA" id="ARBA00022695"/>
    </source>
</evidence>
<keyword evidence="9" id="KW-1185">Reference proteome</keyword>